<sequence length="306" mass="34397">MTGRAPPPPGPPPGPPPRPPPRPPPSQPPQSPPAQPPAQPPAAPAEPKTYLPSSQNGAEEYRLKAADLAQSKDASCSSNGEARNISSIGTDVAATPTADDKRSFALERTSLLQQLEIDRILSAFRLNPYDVLEVPLEADDKEINKIYRKKSLLIHPDKVKHERAVEAFDLLKKASSHLLDEDKRKLLDETVMDARLMVLKQLNLPFATAYDDPRLAILRPSWDERVRSATKELMVDDELRRRKAIRVQHQAEGEAQRKKEQAVEERKRKAEHDAVWEQTRDHRVADWRAFQKGNKKKKKSDTNVLG</sequence>
<organism evidence="3 4">
    <name type="scientific">Mycosarcoma maydis</name>
    <name type="common">Corn smut fungus</name>
    <name type="synonym">Ustilago maydis</name>
    <dbReference type="NCBI Taxonomy" id="5270"/>
    <lineage>
        <taxon>Eukaryota</taxon>
        <taxon>Fungi</taxon>
        <taxon>Dikarya</taxon>
        <taxon>Basidiomycota</taxon>
        <taxon>Ustilaginomycotina</taxon>
        <taxon>Ustilaginomycetes</taxon>
        <taxon>Ustilaginales</taxon>
        <taxon>Ustilaginaceae</taxon>
        <taxon>Mycosarcoma</taxon>
    </lineage>
</organism>
<protein>
    <recommendedName>
        <fullName evidence="2">J domain-containing protein</fullName>
    </recommendedName>
</protein>
<dbReference type="VEuPathDB" id="FungiDB:UMAG_00040"/>
<feature type="region of interest" description="Disordered" evidence="1">
    <location>
        <begin position="247"/>
        <end position="277"/>
    </location>
</feature>
<dbReference type="GeneID" id="23561449"/>
<accession>A0A0D1CF16</accession>
<name>A0A0D1CF16_MYCMD</name>
<dbReference type="Proteomes" id="UP000000561">
    <property type="component" value="Chromosome 1"/>
</dbReference>
<evidence type="ECO:0000259" key="2">
    <source>
        <dbReference type="PROSITE" id="PS50076"/>
    </source>
</evidence>
<dbReference type="eggNOG" id="KOG1150">
    <property type="taxonomic scope" value="Eukaryota"/>
</dbReference>
<dbReference type="InParanoid" id="A0A0D1CF16"/>
<dbReference type="STRING" id="237631.A0A0D1CF16"/>
<dbReference type="EMBL" id="CM003140">
    <property type="protein sequence ID" value="KIS71597.1"/>
    <property type="molecule type" value="Genomic_DNA"/>
</dbReference>
<dbReference type="PANTHER" id="PTHR46620:SF1">
    <property type="entry name" value="J DOMAIN-CONTAINING PROTEIN SPF31"/>
    <property type="match status" value="1"/>
</dbReference>
<feature type="compositionally biased region" description="Basic and acidic residues" evidence="1">
    <location>
        <begin position="249"/>
        <end position="277"/>
    </location>
</feature>
<dbReference type="KEGG" id="uma:UMAG_00040"/>
<evidence type="ECO:0000313" key="3">
    <source>
        <dbReference type="EMBL" id="KIS71597.1"/>
    </source>
</evidence>
<dbReference type="CDD" id="cd06257">
    <property type="entry name" value="DnaJ"/>
    <property type="match status" value="1"/>
</dbReference>
<dbReference type="OrthoDB" id="342454at2759"/>
<dbReference type="OMA" id="ERNSFWQ"/>
<dbReference type="PROSITE" id="PS50076">
    <property type="entry name" value="DNAJ_2"/>
    <property type="match status" value="1"/>
</dbReference>
<feature type="compositionally biased region" description="Pro residues" evidence="1">
    <location>
        <begin position="1"/>
        <end position="44"/>
    </location>
</feature>
<feature type="region of interest" description="Disordered" evidence="1">
    <location>
        <begin position="1"/>
        <end position="59"/>
    </location>
</feature>
<dbReference type="PANTHER" id="PTHR46620">
    <property type="entry name" value="J DOMAIN-CONTAINING PROTEIN SPF31"/>
    <property type="match status" value="1"/>
</dbReference>
<dbReference type="FunCoup" id="A0A0D1CF16">
    <property type="interactions" value="586"/>
</dbReference>
<keyword evidence="4" id="KW-1185">Reference proteome</keyword>
<gene>
    <name evidence="3" type="ORF">UMAG_00040</name>
</gene>
<feature type="region of interest" description="Disordered" evidence="1">
    <location>
        <begin position="287"/>
        <end position="306"/>
    </location>
</feature>
<dbReference type="SUPFAM" id="SSF46565">
    <property type="entry name" value="Chaperone J-domain"/>
    <property type="match status" value="1"/>
</dbReference>
<dbReference type="SMART" id="SM00271">
    <property type="entry name" value="DnaJ"/>
    <property type="match status" value="1"/>
</dbReference>
<dbReference type="Pfam" id="PF00226">
    <property type="entry name" value="DnaJ"/>
    <property type="match status" value="1"/>
</dbReference>
<dbReference type="InterPro" id="IPR001623">
    <property type="entry name" value="DnaJ_domain"/>
</dbReference>
<feature type="domain" description="J" evidence="2">
    <location>
        <begin position="127"/>
        <end position="191"/>
    </location>
</feature>
<reference evidence="3 4" key="1">
    <citation type="journal article" date="2006" name="Nature">
        <title>Insights from the genome of the biotrophic fungal plant pathogen Ustilago maydis.</title>
        <authorList>
            <person name="Kamper J."/>
            <person name="Kahmann R."/>
            <person name="Bolker M."/>
            <person name="Ma L.J."/>
            <person name="Brefort T."/>
            <person name="Saville B.J."/>
            <person name="Banuett F."/>
            <person name="Kronstad J.W."/>
            <person name="Gold S.E."/>
            <person name="Muller O."/>
            <person name="Perlin M.H."/>
            <person name="Wosten H.A."/>
            <person name="de Vries R."/>
            <person name="Ruiz-Herrera J."/>
            <person name="Reynaga-Pena C.G."/>
            <person name="Snetselaar K."/>
            <person name="McCann M."/>
            <person name="Perez-Martin J."/>
            <person name="Feldbrugge M."/>
            <person name="Basse C.W."/>
            <person name="Steinberg G."/>
            <person name="Ibeas J.I."/>
            <person name="Holloman W."/>
            <person name="Guzman P."/>
            <person name="Farman M."/>
            <person name="Stajich J.E."/>
            <person name="Sentandreu R."/>
            <person name="Gonzalez-Prieto J.M."/>
            <person name="Kennell J.C."/>
            <person name="Molina L."/>
            <person name="Schirawski J."/>
            <person name="Mendoza-Mendoza A."/>
            <person name="Greilinger D."/>
            <person name="Munch K."/>
            <person name="Rossel N."/>
            <person name="Scherer M."/>
            <person name="Vranes M."/>
            <person name="Ladendorf O."/>
            <person name="Vincon V."/>
            <person name="Fuchs U."/>
            <person name="Sandrock B."/>
            <person name="Meng S."/>
            <person name="Ho E.C."/>
            <person name="Cahill M.J."/>
            <person name="Boyce K.J."/>
            <person name="Klose J."/>
            <person name="Klosterman S.J."/>
            <person name="Deelstra H.J."/>
            <person name="Ortiz-Castellanos L."/>
            <person name="Li W."/>
            <person name="Sanchez-Alonso P."/>
            <person name="Schreier P.H."/>
            <person name="Hauser-Hahn I."/>
            <person name="Vaupel M."/>
            <person name="Koopmann E."/>
            <person name="Friedrich G."/>
            <person name="Voss H."/>
            <person name="Schluter T."/>
            <person name="Margolis J."/>
            <person name="Platt D."/>
            <person name="Swimmer C."/>
            <person name="Gnirke A."/>
            <person name="Chen F."/>
            <person name="Vysotskaia V."/>
            <person name="Mannhaupt G."/>
            <person name="Guldener U."/>
            <person name="Munsterkotter M."/>
            <person name="Haase D."/>
            <person name="Oesterheld M."/>
            <person name="Mewes H.W."/>
            <person name="Mauceli E.W."/>
            <person name="DeCaprio D."/>
            <person name="Wade C.M."/>
            <person name="Butler J."/>
            <person name="Young S."/>
            <person name="Jaffe D.B."/>
            <person name="Calvo S."/>
            <person name="Nusbaum C."/>
            <person name="Galagan J."/>
            <person name="Birren B.W."/>
        </authorList>
    </citation>
    <scope>NUCLEOTIDE SEQUENCE [LARGE SCALE GENOMIC DNA]</scope>
    <source>
        <strain evidence="4">DSM 14603 / FGSC 9021 / UM521</strain>
    </source>
</reference>
<dbReference type="Gene3D" id="1.10.287.110">
    <property type="entry name" value="DnaJ domain"/>
    <property type="match status" value="1"/>
</dbReference>
<dbReference type="AlphaFoldDB" id="A0A0D1CF16"/>
<evidence type="ECO:0000313" key="4">
    <source>
        <dbReference type="Proteomes" id="UP000000561"/>
    </source>
</evidence>
<dbReference type="PRINTS" id="PR00625">
    <property type="entry name" value="JDOMAIN"/>
</dbReference>
<proteinExistence type="predicted"/>
<dbReference type="RefSeq" id="XP_011386015.1">
    <property type="nucleotide sequence ID" value="XM_011387713.1"/>
</dbReference>
<dbReference type="InterPro" id="IPR036869">
    <property type="entry name" value="J_dom_sf"/>
</dbReference>
<evidence type="ECO:0000256" key="1">
    <source>
        <dbReference type="SAM" id="MobiDB-lite"/>
    </source>
</evidence>